<evidence type="ECO:0000259" key="4">
    <source>
        <dbReference type="Pfam" id="PF12849"/>
    </source>
</evidence>
<dbReference type="PANTHER" id="PTHR42996">
    <property type="entry name" value="PHOSPHATE-BINDING PROTEIN PSTS"/>
    <property type="match status" value="1"/>
</dbReference>
<evidence type="ECO:0000256" key="3">
    <source>
        <dbReference type="ARBA" id="ARBA00022592"/>
    </source>
</evidence>
<dbReference type="GO" id="GO:0043190">
    <property type="term" value="C:ATP-binding cassette (ABC) transporter complex"/>
    <property type="evidence" value="ECO:0007669"/>
    <property type="project" value="InterPro"/>
</dbReference>
<name>A0A1W1BD88_9ZZZZ</name>
<evidence type="ECO:0000256" key="1">
    <source>
        <dbReference type="ARBA" id="ARBA00008725"/>
    </source>
</evidence>
<evidence type="ECO:0000256" key="2">
    <source>
        <dbReference type="ARBA" id="ARBA00022448"/>
    </source>
</evidence>
<dbReference type="EMBL" id="FPHF01000011">
    <property type="protein sequence ID" value="SFV51439.1"/>
    <property type="molecule type" value="Genomic_DNA"/>
</dbReference>
<dbReference type="GO" id="GO:0042301">
    <property type="term" value="F:phosphate ion binding"/>
    <property type="evidence" value="ECO:0007669"/>
    <property type="project" value="InterPro"/>
</dbReference>
<dbReference type="PIRSF" id="PIRSF002756">
    <property type="entry name" value="PstS"/>
    <property type="match status" value="1"/>
</dbReference>
<dbReference type="InterPro" id="IPR024370">
    <property type="entry name" value="PBP_domain"/>
</dbReference>
<dbReference type="SUPFAM" id="SSF53850">
    <property type="entry name" value="Periplasmic binding protein-like II"/>
    <property type="match status" value="1"/>
</dbReference>
<gene>
    <name evidence="5" type="ORF">MNB_SM-4-544</name>
</gene>
<organism evidence="5">
    <name type="scientific">hydrothermal vent metagenome</name>
    <dbReference type="NCBI Taxonomy" id="652676"/>
    <lineage>
        <taxon>unclassified sequences</taxon>
        <taxon>metagenomes</taxon>
        <taxon>ecological metagenomes</taxon>
    </lineage>
</organism>
<dbReference type="NCBIfam" id="TIGR00975">
    <property type="entry name" value="3a0107s03"/>
    <property type="match status" value="1"/>
</dbReference>
<comment type="similarity">
    <text evidence="1">Belongs to the PstS family.</text>
</comment>
<evidence type="ECO:0000313" key="5">
    <source>
        <dbReference type="EMBL" id="SFV51439.1"/>
    </source>
</evidence>
<accession>A0A1W1BD88</accession>
<dbReference type="CDD" id="cd13565">
    <property type="entry name" value="PBP2_PstS"/>
    <property type="match status" value="1"/>
</dbReference>
<proteinExistence type="inferred from homology"/>
<keyword evidence="3" id="KW-0592">Phosphate transport</keyword>
<dbReference type="PANTHER" id="PTHR42996:SF1">
    <property type="entry name" value="PHOSPHATE-BINDING PROTEIN PSTS"/>
    <property type="match status" value="1"/>
</dbReference>
<feature type="domain" description="PBP" evidence="4">
    <location>
        <begin position="36"/>
        <end position="316"/>
    </location>
</feature>
<reference evidence="5" key="1">
    <citation type="submission" date="2016-10" db="EMBL/GenBank/DDBJ databases">
        <authorList>
            <person name="de Groot N.N."/>
        </authorList>
    </citation>
    <scope>NUCLEOTIDE SEQUENCE</scope>
</reference>
<dbReference type="Pfam" id="PF12849">
    <property type="entry name" value="PBP_like_2"/>
    <property type="match status" value="1"/>
</dbReference>
<dbReference type="GO" id="GO:0035435">
    <property type="term" value="P:phosphate ion transmembrane transport"/>
    <property type="evidence" value="ECO:0007669"/>
    <property type="project" value="InterPro"/>
</dbReference>
<dbReference type="AlphaFoldDB" id="A0A1W1BD88"/>
<sequence>MICNKLQCRQPLNSFRTKLITVAVASTVLLTSLNANDVLKGSGASFPYSVYQKWVKAYNKETGIKIDYIKKGSSKGIKDAKARSVDFAGTDKPLSPKVLKKNGLYQFPGVVGAITMGYNLPGVTGLKLSRRATVAIANGTVKFWDDTVIASANAGIKLPHTKLTFVHRADGSGTTYNFTYYLSKVDKIWRKTYGAKKSLNWPGDHHIGGKTNSGVAALLKQTKYSVGYIDYADASNNAIAMATVENRAGYYIKPSLKSFQIAASKATLDPKKDFYAVIADPKGPESYPMVAATFILVPSENPEMNKRVTAFFDWCYTNGQDIAKGLGFVPLPQSLTNKVKTYWIQKGIN</sequence>
<dbReference type="InterPro" id="IPR050962">
    <property type="entry name" value="Phosphate-bind_PstS"/>
</dbReference>
<protein>
    <submittedName>
        <fullName evidence="5">Phosphate ABC transporter, periplasmic phosphate-binding protein PstS (TC 3.A.1.7.1)</fullName>
    </submittedName>
</protein>
<dbReference type="Gene3D" id="3.40.190.10">
    <property type="entry name" value="Periplasmic binding protein-like II"/>
    <property type="match status" value="2"/>
</dbReference>
<keyword evidence="2" id="KW-0813">Transport</keyword>
<dbReference type="InterPro" id="IPR005673">
    <property type="entry name" value="ABC_phos-bd_PstS"/>
</dbReference>